<dbReference type="Pfam" id="PF08442">
    <property type="entry name" value="ATP-grasp_2"/>
    <property type="match status" value="1"/>
</dbReference>
<dbReference type="EMBL" id="CM007381">
    <property type="protein sequence ID" value="ONK80636.1"/>
    <property type="molecule type" value="Genomic_DNA"/>
</dbReference>
<dbReference type="Proteomes" id="UP000243459">
    <property type="component" value="Chromosome 1"/>
</dbReference>
<dbReference type="GO" id="GO:0042709">
    <property type="term" value="C:succinate-CoA ligase complex"/>
    <property type="evidence" value="ECO:0007669"/>
    <property type="project" value="TreeGrafter"/>
</dbReference>
<dbReference type="UniPathway" id="UPA00223">
    <property type="reaction ID" value="UER00999"/>
</dbReference>
<accession>A0A5P1FQR5</accession>
<organism evidence="2 3">
    <name type="scientific">Asparagus officinalis</name>
    <name type="common">Garden asparagus</name>
    <dbReference type="NCBI Taxonomy" id="4686"/>
    <lineage>
        <taxon>Eukaryota</taxon>
        <taxon>Viridiplantae</taxon>
        <taxon>Streptophyta</taxon>
        <taxon>Embryophyta</taxon>
        <taxon>Tracheophyta</taxon>
        <taxon>Spermatophyta</taxon>
        <taxon>Magnoliopsida</taxon>
        <taxon>Liliopsida</taxon>
        <taxon>Asparagales</taxon>
        <taxon>Asparagaceae</taxon>
        <taxon>Asparagoideae</taxon>
        <taxon>Asparagus</taxon>
    </lineage>
</organism>
<dbReference type="Gramene" id="ONK80636">
    <property type="protein sequence ID" value="ONK80636"/>
    <property type="gene ID" value="A4U43_C01F20030"/>
</dbReference>
<keyword evidence="3" id="KW-1185">Reference proteome</keyword>
<dbReference type="InterPro" id="IPR013815">
    <property type="entry name" value="ATP_grasp_subdomain_1"/>
</dbReference>
<proteinExistence type="predicted"/>
<dbReference type="SUPFAM" id="SSF56059">
    <property type="entry name" value="Glutathione synthetase ATP-binding domain-like"/>
    <property type="match status" value="1"/>
</dbReference>
<feature type="domain" description="ATP-grasp fold succinyl-CoA synthetase-type" evidence="1">
    <location>
        <begin position="24"/>
        <end position="103"/>
    </location>
</feature>
<dbReference type="GO" id="GO:0006099">
    <property type="term" value="P:tricarboxylic acid cycle"/>
    <property type="evidence" value="ECO:0007669"/>
    <property type="project" value="UniProtKB-UniPathway"/>
</dbReference>
<dbReference type="PANTHER" id="PTHR11815">
    <property type="entry name" value="SUCCINYL-COA SYNTHETASE BETA CHAIN"/>
    <property type="match status" value="1"/>
</dbReference>
<sequence length="147" mass="15860">MVRGLLGNLASRSLSIVGKLRRLNIYEYQSSDLMSKHGINVPRGVAVSSTEEVRKAIKDVFPGEKEIVVNSQILAGGRGLGTFKSRLKGGVHIVKTEEVEDIAGLIAQIPDRIILFHLLAGSVIGPGGFNFVKEMYREGVEEASAVS</sequence>
<dbReference type="GO" id="GO:0005739">
    <property type="term" value="C:mitochondrion"/>
    <property type="evidence" value="ECO:0007669"/>
    <property type="project" value="TreeGrafter"/>
</dbReference>
<dbReference type="OMA" id="MYREGVE"/>
<dbReference type="InterPro" id="IPR013650">
    <property type="entry name" value="ATP-grasp_succ-CoA_synth-type"/>
</dbReference>
<gene>
    <name evidence="2" type="ORF">A4U43_C01F20030</name>
</gene>
<dbReference type="GO" id="GO:0005524">
    <property type="term" value="F:ATP binding"/>
    <property type="evidence" value="ECO:0007669"/>
    <property type="project" value="InterPro"/>
</dbReference>
<name>A0A5P1FQR5_ASPOF</name>
<dbReference type="GO" id="GO:0006104">
    <property type="term" value="P:succinyl-CoA metabolic process"/>
    <property type="evidence" value="ECO:0007669"/>
    <property type="project" value="TreeGrafter"/>
</dbReference>
<dbReference type="GO" id="GO:0004775">
    <property type="term" value="F:succinate-CoA ligase (ADP-forming) activity"/>
    <property type="evidence" value="ECO:0007669"/>
    <property type="project" value="TreeGrafter"/>
</dbReference>
<evidence type="ECO:0000259" key="1">
    <source>
        <dbReference type="Pfam" id="PF08442"/>
    </source>
</evidence>
<reference evidence="3" key="1">
    <citation type="journal article" date="2017" name="Nat. Commun.">
        <title>The asparagus genome sheds light on the origin and evolution of a young Y chromosome.</title>
        <authorList>
            <person name="Harkess A."/>
            <person name="Zhou J."/>
            <person name="Xu C."/>
            <person name="Bowers J.E."/>
            <person name="Van der Hulst R."/>
            <person name="Ayyampalayam S."/>
            <person name="Mercati F."/>
            <person name="Riccardi P."/>
            <person name="McKain M.R."/>
            <person name="Kakrana A."/>
            <person name="Tang H."/>
            <person name="Ray J."/>
            <person name="Groenendijk J."/>
            <person name="Arikit S."/>
            <person name="Mathioni S.M."/>
            <person name="Nakano M."/>
            <person name="Shan H."/>
            <person name="Telgmann-Rauber A."/>
            <person name="Kanno A."/>
            <person name="Yue Z."/>
            <person name="Chen H."/>
            <person name="Li W."/>
            <person name="Chen Y."/>
            <person name="Xu X."/>
            <person name="Zhang Y."/>
            <person name="Luo S."/>
            <person name="Chen H."/>
            <person name="Gao J."/>
            <person name="Mao Z."/>
            <person name="Pires J.C."/>
            <person name="Luo M."/>
            <person name="Kudrna D."/>
            <person name="Wing R.A."/>
            <person name="Meyers B.C."/>
            <person name="Yi K."/>
            <person name="Kong H."/>
            <person name="Lavrijsen P."/>
            <person name="Sunseri F."/>
            <person name="Falavigna A."/>
            <person name="Ye Y."/>
            <person name="Leebens-Mack J.H."/>
            <person name="Chen G."/>
        </authorList>
    </citation>
    <scope>NUCLEOTIDE SEQUENCE [LARGE SCALE GENOMIC DNA]</scope>
    <source>
        <strain evidence="3">cv. DH0086</strain>
    </source>
</reference>
<protein>
    <recommendedName>
        <fullName evidence="1">ATP-grasp fold succinyl-CoA synthetase-type domain-containing protein</fullName>
    </recommendedName>
</protein>
<dbReference type="Gene3D" id="3.30.1490.20">
    <property type="entry name" value="ATP-grasp fold, A domain"/>
    <property type="match status" value="1"/>
</dbReference>
<dbReference type="AlphaFoldDB" id="A0A5P1FQR5"/>
<evidence type="ECO:0000313" key="3">
    <source>
        <dbReference type="Proteomes" id="UP000243459"/>
    </source>
</evidence>
<dbReference type="PANTHER" id="PTHR11815:SF10">
    <property type="entry name" value="SUCCINATE--COA LIGASE [GDP-FORMING] SUBUNIT BETA, MITOCHONDRIAL"/>
    <property type="match status" value="1"/>
</dbReference>
<evidence type="ECO:0000313" key="2">
    <source>
        <dbReference type="EMBL" id="ONK80636.1"/>
    </source>
</evidence>